<dbReference type="AlphaFoldDB" id="A0A9D1NES0"/>
<dbReference type="EMBL" id="DVOJ01000015">
    <property type="protein sequence ID" value="HIV01798.1"/>
    <property type="molecule type" value="Genomic_DNA"/>
</dbReference>
<keyword evidence="1" id="KW-1133">Transmembrane helix</keyword>
<evidence type="ECO:0000256" key="1">
    <source>
        <dbReference type="SAM" id="Phobius"/>
    </source>
</evidence>
<keyword evidence="1" id="KW-0472">Membrane</keyword>
<name>A0A9D1NES0_9FIRM</name>
<sequence length="305" mass="34042">MSNKLRTIIVSIVCALVTIGLIITIFFLADINRKLAAPTNLMVVDNLPDGEIILQVDENPKAERYVFIIYKDGERHVQLVSPDNYITATSNFEEAGLYEVAARAVGKTEASISDYCPRVEFIVRIKLATPSVQLDLENNKLLFNTVTGATNYELIYGLTEGGEVASLTDSRYFGEVGRRYFDLSTLPKGSYTFRLMAKGGEYEESDLTDPITYTKTEKLAAPTNVTFSNASKILTFNSSWHSFQVVAYYENSELTKTIKIEDTESSHSLDLTSYLTNNVSKLELTAIGSEFEFTTDSDMVVWQNA</sequence>
<reference evidence="2" key="1">
    <citation type="submission" date="2020-10" db="EMBL/GenBank/DDBJ databases">
        <authorList>
            <person name="Gilroy R."/>
        </authorList>
    </citation>
    <scope>NUCLEOTIDE SEQUENCE</scope>
    <source>
        <strain evidence="2">CHK186-9395</strain>
    </source>
</reference>
<reference evidence="2" key="2">
    <citation type="journal article" date="2021" name="PeerJ">
        <title>Extensive microbial diversity within the chicken gut microbiome revealed by metagenomics and culture.</title>
        <authorList>
            <person name="Gilroy R."/>
            <person name="Ravi A."/>
            <person name="Getino M."/>
            <person name="Pursley I."/>
            <person name="Horton D.L."/>
            <person name="Alikhan N.F."/>
            <person name="Baker D."/>
            <person name="Gharbi K."/>
            <person name="Hall N."/>
            <person name="Watson M."/>
            <person name="Adriaenssens E.M."/>
            <person name="Foster-Nyarko E."/>
            <person name="Jarju S."/>
            <person name="Secka A."/>
            <person name="Antonio M."/>
            <person name="Oren A."/>
            <person name="Chaudhuri R.R."/>
            <person name="La Ragione R."/>
            <person name="Hildebrand F."/>
            <person name="Pallen M.J."/>
        </authorList>
    </citation>
    <scope>NUCLEOTIDE SEQUENCE</scope>
    <source>
        <strain evidence="2">CHK186-9395</strain>
    </source>
</reference>
<keyword evidence="1" id="KW-0812">Transmembrane</keyword>
<dbReference type="Proteomes" id="UP000886861">
    <property type="component" value="Unassembled WGS sequence"/>
</dbReference>
<comment type="caution">
    <text evidence="2">The sequence shown here is derived from an EMBL/GenBank/DDBJ whole genome shotgun (WGS) entry which is preliminary data.</text>
</comment>
<evidence type="ECO:0000313" key="3">
    <source>
        <dbReference type="Proteomes" id="UP000886861"/>
    </source>
</evidence>
<proteinExistence type="predicted"/>
<gene>
    <name evidence="2" type="ORF">IAA62_04520</name>
</gene>
<protein>
    <submittedName>
        <fullName evidence="2">Uncharacterized protein</fullName>
    </submittedName>
</protein>
<feature type="transmembrane region" description="Helical" evidence="1">
    <location>
        <begin position="7"/>
        <end position="29"/>
    </location>
</feature>
<evidence type="ECO:0000313" key="2">
    <source>
        <dbReference type="EMBL" id="HIV01798.1"/>
    </source>
</evidence>
<accession>A0A9D1NES0</accession>
<organism evidence="2 3">
    <name type="scientific">Candidatus Caccopulliclostridium gallistercoris</name>
    <dbReference type="NCBI Taxonomy" id="2840719"/>
    <lineage>
        <taxon>Bacteria</taxon>
        <taxon>Bacillati</taxon>
        <taxon>Bacillota</taxon>
        <taxon>Clostridia</taxon>
        <taxon>Candidatus Caccopulliclostridium</taxon>
    </lineage>
</organism>